<dbReference type="EMBL" id="QSTP01000001">
    <property type="protein sequence ID" value="RGM75360.1"/>
    <property type="molecule type" value="Genomic_DNA"/>
</dbReference>
<organism evidence="2 3">
    <name type="scientific">Agathobacter rectalis</name>
    <dbReference type="NCBI Taxonomy" id="39491"/>
    <lineage>
        <taxon>Bacteria</taxon>
        <taxon>Bacillati</taxon>
        <taxon>Bacillota</taxon>
        <taxon>Clostridia</taxon>
        <taxon>Lachnospirales</taxon>
        <taxon>Lachnospiraceae</taxon>
        <taxon>Agathobacter</taxon>
    </lineage>
</organism>
<dbReference type="AlphaFoldDB" id="A0A3E4YKY2"/>
<accession>A0A3E4YKY2</accession>
<comment type="caution">
    <text evidence="2">The sequence shown here is derived from an EMBL/GenBank/DDBJ whole genome shotgun (WGS) entry which is preliminary data.</text>
</comment>
<evidence type="ECO:0000313" key="2">
    <source>
        <dbReference type="EMBL" id="RGM75360.1"/>
    </source>
</evidence>
<keyword evidence="1" id="KW-1133">Transmembrane helix</keyword>
<reference evidence="2 3" key="1">
    <citation type="submission" date="2018-08" db="EMBL/GenBank/DDBJ databases">
        <title>A genome reference for cultivated species of the human gut microbiota.</title>
        <authorList>
            <person name="Zou Y."/>
            <person name="Xue W."/>
            <person name="Luo G."/>
        </authorList>
    </citation>
    <scope>NUCLEOTIDE SEQUENCE [LARGE SCALE GENOMIC DNA]</scope>
    <source>
        <strain evidence="2 3">OM07-13</strain>
    </source>
</reference>
<name>A0A3E4YKY2_9FIRM</name>
<feature type="transmembrane region" description="Helical" evidence="1">
    <location>
        <begin position="70"/>
        <end position="88"/>
    </location>
</feature>
<dbReference type="Pfam" id="PF10825">
    <property type="entry name" value="DUF2752"/>
    <property type="match status" value="1"/>
</dbReference>
<gene>
    <name evidence="2" type="ORF">DXB99_02210</name>
</gene>
<proteinExistence type="predicted"/>
<feature type="transmembrane region" description="Helical" evidence="1">
    <location>
        <begin position="108"/>
        <end position="126"/>
    </location>
</feature>
<dbReference type="Proteomes" id="UP000260758">
    <property type="component" value="Unassembled WGS sequence"/>
</dbReference>
<evidence type="ECO:0000313" key="3">
    <source>
        <dbReference type="Proteomes" id="UP000260758"/>
    </source>
</evidence>
<dbReference type="InterPro" id="IPR021215">
    <property type="entry name" value="DUF2752"/>
</dbReference>
<dbReference type="RefSeq" id="WP_117718118.1">
    <property type="nucleotide sequence ID" value="NZ_QSTP01000001.1"/>
</dbReference>
<keyword evidence="1" id="KW-0472">Membrane</keyword>
<feature type="transmembrane region" description="Helical" evidence="1">
    <location>
        <begin position="12"/>
        <end position="29"/>
    </location>
</feature>
<evidence type="ECO:0000256" key="1">
    <source>
        <dbReference type="SAM" id="Phobius"/>
    </source>
</evidence>
<keyword evidence="1" id="KW-0812">Transmembrane</keyword>
<feature type="transmembrane region" description="Helical" evidence="1">
    <location>
        <begin position="35"/>
        <end position="58"/>
    </location>
</feature>
<protein>
    <submittedName>
        <fullName evidence="2">DUF2752 domain-containing protein</fullName>
    </submittedName>
</protein>
<sequence>MKKQQFHQLNKKILLTGLALSGGLAYYLLLVHFNIGIPCLFNVITNLKCPGCGITHLILNLSKFKFKQAFLCNQFIFITSPFIIYFIIKNYLCWLLNITFKLNKAENVLIFLLLIGSIVFTVARNII</sequence>